<dbReference type="PANTHER" id="PTHR11102">
    <property type="entry name" value="SEL-1-LIKE PROTEIN"/>
    <property type="match status" value="1"/>
</dbReference>
<organism evidence="2 3">
    <name type="scientific">Tritrichomonas foetus</name>
    <dbReference type="NCBI Taxonomy" id="1144522"/>
    <lineage>
        <taxon>Eukaryota</taxon>
        <taxon>Metamonada</taxon>
        <taxon>Parabasalia</taxon>
        <taxon>Tritrichomonadida</taxon>
        <taxon>Tritrichomonadidae</taxon>
        <taxon>Tritrichomonas</taxon>
    </lineage>
</organism>
<evidence type="ECO:0008006" key="4">
    <source>
        <dbReference type="Google" id="ProtNLM"/>
    </source>
</evidence>
<dbReference type="RefSeq" id="XP_068345932.1">
    <property type="nucleotide sequence ID" value="XM_068513466.1"/>
</dbReference>
<evidence type="ECO:0000256" key="1">
    <source>
        <dbReference type="ARBA" id="ARBA00038101"/>
    </source>
</evidence>
<dbReference type="VEuPathDB" id="TrichDB:TRFO_40897"/>
<comment type="caution">
    <text evidence="2">The sequence shown here is derived from an EMBL/GenBank/DDBJ whole genome shotgun (WGS) entry which is preliminary data.</text>
</comment>
<dbReference type="InterPro" id="IPR050767">
    <property type="entry name" value="Sel1_AlgK"/>
</dbReference>
<dbReference type="Proteomes" id="UP000179807">
    <property type="component" value="Unassembled WGS sequence"/>
</dbReference>
<dbReference type="Pfam" id="PF08238">
    <property type="entry name" value="Sel1"/>
    <property type="match status" value="6"/>
</dbReference>
<accession>A0A1J4J570</accession>
<dbReference type="PANTHER" id="PTHR11102:SF160">
    <property type="entry name" value="ERAD-ASSOCIATED E3 UBIQUITIN-PROTEIN LIGASE COMPONENT HRD3"/>
    <property type="match status" value="1"/>
</dbReference>
<evidence type="ECO:0000313" key="3">
    <source>
        <dbReference type="Proteomes" id="UP000179807"/>
    </source>
</evidence>
<proteinExistence type="inferred from homology"/>
<dbReference type="Gene3D" id="1.25.40.10">
    <property type="entry name" value="Tetratricopeptide repeat domain"/>
    <property type="match status" value="2"/>
</dbReference>
<dbReference type="InterPro" id="IPR006597">
    <property type="entry name" value="Sel1-like"/>
</dbReference>
<name>A0A1J4J570_9EUKA</name>
<dbReference type="OrthoDB" id="2384430at2759"/>
<comment type="similarity">
    <text evidence="1">Belongs to the sel-1 family.</text>
</comment>
<sequence length="261" mass="29751">MSGNSLALLKYGEHLILSEKIEDGMKIFHDESNKGNCIAALKLGEIYFSGKVVNKDNDMALKVVLESWDKTKDPMTIYKMGEYNEFGIGCKINTELALQFYNEAADLEYPMAYFKLGCLYSRGYIVPKDQRKALEYFQKAVYSDFDDSYRAVWMIRYGNLLKSTRDFEEAAKFYKISADLGNIEGLNYYAVLLQYGKIKDSDPEKAASLFKYASDKGDFFATYHYARCLEYGVGVEKNLEEAQKYYQMSGVPSLDIGGETP</sequence>
<dbReference type="AlphaFoldDB" id="A0A1J4J570"/>
<protein>
    <recommendedName>
        <fullName evidence="4">Sel1 repeat family protein</fullName>
    </recommendedName>
</protein>
<keyword evidence="3" id="KW-1185">Reference proteome</keyword>
<evidence type="ECO:0000313" key="2">
    <source>
        <dbReference type="EMBL" id="OHS92795.1"/>
    </source>
</evidence>
<dbReference type="SUPFAM" id="SSF81901">
    <property type="entry name" value="HCP-like"/>
    <property type="match status" value="1"/>
</dbReference>
<dbReference type="InterPro" id="IPR011990">
    <property type="entry name" value="TPR-like_helical_dom_sf"/>
</dbReference>
<gene>
    <name evidence="2" type="ORF">TRFO_40897</name>
</gene>
<dbReference type="EMBL" id="MLAK01001467">
    <property type="protein sequence ID" value="OHS92795.1"/>
    <property type="molecule type" value="Genomic_DNA"/>
</dbReference>
<dbReference type="GeneID" id="94848170"/>
<reference evidence="2" key="1">
    <citation type="submission" date="2016-10" db="EMBL/GenBank/DDBJ databases">
        <authorList>
            <person name="Benchimol M."/>
            <person name="Almeida L.G."/>
            <person name="Vasconcelos A.T."/>
            <person name="Perreira-Neves A."/>
            <person name="Rosa I.A."/>
            <person name="Tasca T."/>
            <person name="Bogo M.R."/>
            <person name="de Souza W."/>
        </authorList>
    </citation>
    <scope>NUCLEOTIDE SEQUENCE [LARGE SCALE GENOMIC DNA]</scope>
    <source>
        <strain evidence="2">K</strain>
    </source>
</reference>
<dbReference type="SMART" id="SM00671">
    <property type="entry name" value="SEL1"/>
    <property type="match status" value="6"/>
</dbReference>